<dbReference type="PROSITE" id="PS51740">
    <property type="entry name" value="SPOVT_ABRB"/>
    <property type="match status" value="1"/>
</dbReference>
<keyword evidence="1" id="KW-0813">Transport</keyword>
<dbReference type="GO" id="GO:0003677">
    <property type="term" value="F:DNA binding"/>
    <property type="evidence" value="ECO:0007669"/>
    <property type="project" value="UniProtKB-UniRule"/>
</dbReference>
<accession>A0A6B0YT18</accession>
<keyword evidence="2" id="KW-0547">Nucleotide-binding</keyword>
<evidence type="ECO:0000256" key="4">
    <source>
        <dbReference type="PROSITE-ProRule" id="PRU01076"/>
    </source>
</evidence>
<sequence length="343" mass="37905">MTTTEPFILCEGLVKIYQVADLEVVALQGLNLSVRPGELMAIVGVSGSGKSTLMNILGGLDRPTAGQVRVGDFNLLKMSERAINRYRREQVGFVWQQSARNLVPYLNAVENVELPMTLAGFAGREKRNRAEELLERVGLGERKKHHMRELSGGEQQRVAIAVSLANNPTLLLADEPTGEVDTATALTIYATLRTLNEELGLTTIIVSHDPTIARHVDRVVAIRDGMLASETRRQVRTVERFDEASLNSGGDGIVEEHEEHFEELVVLDSSGRLQIPKDVLQQFSIQGRAMLDITDEGILIRPVESEDAEAPELVAQEEAVARRIQQSGAIGGFFSRFRRKSKE</sequence>
<evidence type="ECO:0000259" key="6">
    <source>
        <dbReference type="PROSITE" id="PS51740"/>
    </source>
</evidence>
<dbReference type="InterPro" id="IPR007159">
    <property type="entry name" value="SpoVT-AbrB_dom"/>
</dbReference>
<keyword evidence="4" id="KW-0238">DNA-binding</keyword>
<organism evidence="7">
    <name type="scientific">Caldilineaceae bacterium SB0664_bin_27</name>
    <dbReference type="NCBI Taxonomy" id="2605260"/>
    <lineage>
        <taxon>Bacteria</taxon>
        <taxon>Bacillati</taxon>
        <taxon>Chloroflexota</taxon>
        <taxon>Caldilineae</taxon>
        <taxon>Caldilineales</taxon>
        <taxon>Caldilineaceae</taxon>
    </lineage>
</organism>
<dbReference type="EMBL" id="VXRG01000103">
    <property type="protein sequence ID" value="MXY94190.1"/>
    <property type="molecule type" value="Genomic_DNA"/>
</dbReference>
<name>A0A6B0YT18_9CHLR</name>
<evidence type="ECO:0000313" key="7">
    <source>
        <dbReference type="EMBL" id="MXY94190.1"/>
    </source>
</evidence>
<feature type="domain" description="ABC transporter" evidence="5">
    <location>
        <begin position="8"/>
        <end position="249"/>
    </location>
</feature>
<dbReference type="FunFam" id="3.40.50.300:FF:000032">
    <property type="entry name" value="Export ABC transporter ATP-binding protein"/>
    <property type="match status" value="1"/>
</dbReference>
<keyword evidence="3 7" id="KW-0067">ATP-binding</keyword>
<feature type="domain" description="SpoVT-AbrB" evidence="6">
    <location>
        <begin position="262"/>
        <end position="305"/>
    </location>
</feature>
<dbReference type="InterPro" id="IPR017871">
    <property type="entry name" value="ABC_transporter-like_CS"/>
</dbReference>
<dbReference type="PANTHER" id="PTHR24220:SF685">
    <property type="entry name" value="ABC TRANSPORTER RELATED"/>
    <property type="match status" value="1"/>
</dbReference>
<dbReference type="InterPro" id="IPR027417">
    <property type="entry name" value="P-loop_NTPase"/>
</dbReference>
<dbReference type="PROSITE" id="PS00211">
    <property type="entry name" value="ABC_TRANSPORTER_1"/>
    <property type="match status" value="1"/>
</dbReference>
<dbReference type="GO" id="GO:0016887">
    <property type="term" value="F:ATP hydrolysis activity"/>
    <property type="evidence" value="ECO:0007669"/>
    <property type="project" value="InterPro"/>
</dbReference>
<evidence type="ECO:0000256" key="2">
    <source>
        <dbReference type="ARBA" id="ARBA00022741"/>
    </source>
</evidence>
<dbReference type="InterPro" id="IPR003593">
    <property type="entry name" value="AAA+_ATPase"/>
</dbReference>
<dbReference type="PANTHER" id="PTHR24220">
    <property type="entry name" value="IMPORT ATP-BINDING PROTEIN"/>
    <property type="match status" value="1"/>
</dbReference>
<evidence type="ECO:0000259" key="5">
    <source>
        <dbReference type="PROSITE" id="PS50893"/>
    </source>
</evidence>
<dbReference type="GO" id="GO:0022857">
    <property type="term" value="F:transmembrane transporter activity"/>
    <property type="evidence" value="ECO:0007669"/>
    <property type="project" value="UniProtKB-ARBA"/>
</dbReference>
<protein>
    <submittedName>
        <fullName evidence="7">ABC transporter ATP-binding protein</fullName>
    </submittedName>
</protein>
<dbReference type="GO" id="GO:0098796">
    <property type="term" value="C:membrane protein complex"/>
    <property type="evidence" value="ECO:0007669"/>
    <property type="project" value="UniProtKB-ARBA"/>
</dbReference>
<dbReference type="InterPro" id="IPR017911">
    <property type="entry name" value="MacB-like_ATP-bd"/>
</dbReference>
<evidence type="ECO:0000256" key="3">
    <source>
        <dbReference type="ARBA" id="ARBA00022840"/>
    </source>
</evidence>
<gene>
    <name evidence="7" type="ORF">F4Y42_12175</name>
</gene>
<dbReference type="SMART" id="SM00382">
    <property type="entry name" value="AAA"/>
    <property type="match status" value="1"/>
</dbReference>
<dbReference type="GO" id="GO:0005524">
    <property type="term" value="F:ATP binding"/>
    <property type="evidence" value="ECO:0007669"/>
    <property type="project" value="UniProtKB-KW"/>
</dbReference>
<proteinExistence type="predicted"/>
<dbReference type="InterPro" id="IPR003439">
    <property type="entry name" value="ABC_transporter-like_ATP-bd"/>
</dbReference>
<dbReference type="Gene3D" id="3.40.50.300">
    <property type="entry name" value="P-loop containing nucleotide triphosphate hydrolases"/>
    <property type="match status" value="1"/>
</dbReference>
<dbReference type="CDD" id="cd03255">
    <property type="entry name" value="ABC_MJ0796_LolCDE_FtsE"/>
    <property type="match status" value="1"/>
</dbReference>
<evidence type="ECO:0000256" key="1">
    <source>
        <dbReference type="ARBA" id="ARBA00022448"/>
    </source>
</evidence>
<dbReference type="Pfam" id="PF00005">
    <property type="entry name" value="ABC_tran"/>
    <property type="match status" value="1"/>
</dbReference>
<comment type="caution">
    <text evidence="7">The sequence shown here is derived from an EMBL/GenBank/DDBJ whole genome shotgun (WGS) entry which is preliminary data.</text>
</comment>
<reference evidence="7" key="1">
    <citation type="submission" date="2019-09" db="EMBL/GenBank/DDBJ databases">
        <title>Characterisation of the sponge microbiome using genome-centric metagenomics.</title>
        <authorList>
            <person name="Engelberts J.P."/>
            <person name="Robbins S.J."/>
            <person name="De Goeij J.M."/>
            <person name="Aranda M."/>
            <person name="Bell S.C."/>
            <person name="Webster N.S."/>
        </authorList>
    </citation>
    <scope>NUCLEOTIDE SEQUENCE</scope>
    <source>
        <strain evidence="7">SB0664_bin_27</strain>
    </source>
</reference>
<dbReference type="PROSITE" id="PS50893">
    <property type="entry name" value="ABC_TRANSPORTER_2"/>
    <property type="match status" value="1"/>
</dbReference>
<dbReference type="SUPFAM" id="SSF52540">
    <property type="entry name" value="P-loop containing nucleoside triphosphate hydrolases"/>
    <property type="match status" value="1"/>
</dbReference>
<dbReference type="AlphaFoldDB" id="A0A6B0YT18"/>
<dbReference type="InterPro" id="IPR015854">
    <property type="entry name" value="ABC_transpr_LolD-like"/>
</dbReference>
<dbReference type="GO" id="GO:0005886">
    <property type="term" value="C:plasma membrane"/>
    <property type="evidence" value="ECO:0007669"/>
    <property type="project" value="TreeGrafter"/>
</dbReference>